<dbReference type="Pfam" id="PF00254">
    <property type="entry name" value="FKBP_C"/>
    <property type="match status" value="1"/>
</dbReference>
<dbReference type="InterPro" id="IPR036944">
    <property type="entry name" value="PPIase_FKBP_N_sf"/>
</dbReference>
<evidence type="ECO:0000313" key="12">
    <source>
        <dbReference type="Proteomes" id="UP000295830"/>
    </source>
</evidence>
<proteinExistence type="inferred from homology"/>
<feature type="region of interest" description="Disordered" evidence="8">
    <location>
        <begin position="129"/>
        <end position="158"/>
    </location>
</feature>
<evidence type="ECO:0000256" key="8">
    <source>
        <dbReference type="SAM" id="MobiDB-lite"/>
    </source>
</evidence>
<evidence type="ECO:0000256" key="1">
    <source>
        <dbReference type="ARBA" id="ARBA00000971"/>
    </source>
</evidence>
<dbReference type="InterPro" id="IPR000774">
    <property type="entry name" value="PPIase_FKBP_N"/>
</dbReference>
<dbReference type="OrthoDB" id="9814548at2"/>
<evidence type="ECO:0000256" key="3">
    <source>
        <dbReference type="ARBA" id="ARBA00022729"/>
    </source>
</evidence>
<organism evidence="11 12">
    <name type="scientific">Halospina denitrificans</name>
    <dbReference type="NCBI Taxonomy" id="332522"/>
    <lineage>
        <taxon>Bacteria</taxon>
        <taxon>Pseudomonadati</taxon>
        <taxon>Pseudomonadota</taxon>
        <taxon>Gammaproteobacteria</taxon>
        <taxon>Halospina</taxon>
    </lineage>
</organism>
<dbReference type="Proteomes" id="UP000295830">
    <property type="component" value="Unassembled WGS sequence"/>
</dbReference>
<dbReference type="FunFam" id="3.10.50.40:FF:000045">
    <property type="entry name" value="Peptidyl-prolyl cis-trans isomerase"/>
    <property type="match status" value="1"/>
</dbReference>
<dbReference type="Gene3D" id="1.10.287.460">
    <property type="entry name" value="Peptidyl-prolyl cis-trans isomerase, FKBP-type, N-terminal domain"/>
    <property type="match status" value="1"/>
</dbReference>
<evidence type="ECO:0000259" key="10">
    <source>
        <dbReference type="PROSITE" id="PS50059"/>
    </source>
</evidence>
<evidence type="ECO:0000256" key="5">
    <source>
        <dbReference type="ARBA" id="ARBA00023235"/>
    </source>
</evidence>
<keyword evidence="3 9" id="KW-0732">Signal</keyword>
<dbReference type="GO" id="GO:0003755">
    <property type="term" value="F:peptidyl-prolyl cis-trans isomerase activity"/>
    <property type="evidence" value="ECO:0007669"/>
    <property type="project" value="UniProtKB-UniRule"/>
</dbReference>
<dbReference type="PANTHER" id="PTHR43811">
    <property type="entry name" value="FKBP-TYPE PEPTIDYL-PROLYL CIS-TRANS ISOMERASE FKPA"/>
    <property type="match status" value="1"/>
</dbReference>
<evidence type="ECO:0000313" key="11">
    <source>
        <dbReference type="EMBL" id="TDT44306.1"/>
    </source>
</evidence>
<dbReference type="EC" id="5.2.1.8" evidence="7"/>
<comment type="caution">
    <text evidence="11">The sequence shown here is derived from an EMBL/GenBank/DDBJ whole genome shotgun (WGS) entry which is preliminary data.</text>
</comment>
<reference evidence="11 12" key="1">
    <citation type="submission" date="2019-03" db="EMBL/GenBank/DDBJ databases">
        <title>Genomic Encyclopedia of Type Strains, Phase IV (KMG-IV): sequencing the most valuable type-strain genomes for metagenomic binning, comparative biology and taxonomic classification.</title>
        <authorList>
            <person name="Goeker M."/>
        </authorList>
    </citation>
    <scope>NUCLEOTIDE SEQUENCE [LARGE SCALE GENOMIC DNA]</scope>
    <source>
        <strain evidence="11 12">DSM 15505</strain>
    </source>
</reference>
<protein>
    <recommendedName>
        <fullName evidence="7">Peptidyl-prolyl cis-trans isomerase</fullName>
        <ecNumber evidence="7">5.2.1.8</ecNumber>
    </recommendedName>
</protein>
<feature type="compositionally biased region" description="Low complexity" evidence="8">
    <location>
        <begin position="103"/>
        <end position="114"/>
    </location>
</feature>
<evidence type="ECO:0000256" key="7">
    <source>
        <dbReference type="RuleBase" id="RU003915"/>
    </source>
</evidence>
<dbReference type="RefSeq" id="WP_133734699.1">
    <property type="nucleotide sequence ID" value="NZ_SOAX01000001.1"/>
</dbReference>
<dbReference type="EMBL" id="SOAX01000001">
    <property type="protein sequence ID" value="TDT44306.1"/>
    <property type="molecule type" value="Genomic_DNA"/>
</dbReference>
<sequence length="243" mass="26767">MKQNLTNALKSSGLAAAMLILASGCSAENEASLDTEEKKLSYSMGTIFAERIGEDMQDLDTDAFVAGIIDGLEGNEKQLSDEEIQASIQDYQKRMQQEMADAQNQGGQEQQQGNATENLEQSEAFLEENAERDEVKTTESGLQYEVLEEGDGQSPEADDRVTVHYTGMLTDETVFDSSRERGEPTTFGLQQVIPGWTEGLQLMQEGGRYKFYIPPELAYGENAPSSIGPNQALIFDVELIEVK</sequence>
<feature type="chain" id="PRO_5020602621" description="Peptidyl-prolyl cis-trans isomerase" evidence="9">
    <location>
        <begin position="28"/>
        <end position="243"/>
    </location>
</feature>
<feature type="signal peptide" evidence="9">
    <location>
        <begin position="1"/>
        <end position="27"/>
    </location>
</feature>
<dbReference type="Gene3D" id="3.10.50.40">
    <property type="match status" value="1"/>
</dbReference>
<accession>A0A4R7K1I5</accession>
<evidence type="ECO:0000256" key="4">
    <source>
        <dbReference type="ARBA" id="ARBA00023110"/>
    </source>
</evidence>
<evidence type="ECO:0000256" key="9">
    <source>
        <dbReference type="SAM" id="SignalP"/>
    </source>
</evidence>
<comment type="catalytic activity">
    <reaction evidence="1 6 7">
        <text>[protein]-peptidylproline (omega=180) = [protein]-peptidylproline (omega=0)</text>
        <dbReference type="Rhea" id="RHEA:16237"/>
        <dbReference type="Rhea" id="RHEA-COMP:10747"/>
        <dbReference type="Rhea" id="RHEA-COMP:10748"/>
        <dbReference type="ChEBI" id="CHEBI:83833"/>
        <dbReference type="ChEBI" id="CHEBI:83834"/>
        <dbReference type="EC" id="5.2.1.8"/>
    </reaction>
</comment>
<feature type="region of interest" description="Disordered" evidence="8">
    <location>
        <begin position="94"/>
        <end position="117"/>
    </location>
</feature>
<dbReference type="SUPFAM" id="SSF54534">
    <property type="entry name" value="FKBP-like"/>
    <property type="match status" value="1"/>
</dbReference>
<dbReference type="PANTHER" id="PTHR43811:SF57">
    <property type="entry name" value="FKBP-TYPE PEPTIDYL-PROLYL CIS-TRANS ISOMERASE FKPA-RELATED"/>
    <property type="match status" value="1"/>
</dbReference>
<name>A0A4R7K1I5_9GAMM</name>
<evidence type="ECO:0000256" key="2">
    <source>
        <dbReference type="ARBA" id="ARBA00006577"/>
    </source>
</evidence>
<evidence type="ECO:0000256" key="6">
    <source>
        <dbReference type="PROSITE-ProRule" id="PRU00277"/>
    </source>
</evidence>
<dbReference type="InterPro" id="IPR001179">
    <property type="entry name" value="PPIase_FKBP_dom"/>
</dbReference>
<dbReference type="Pfam" id="PF01346">
    <property type="entry name" value="FKBP_N"/>
    <property type="match status" value="1"/>
</dbReference>
<comment type="similarity">
    <text evidence="2 7">Belongs to the FKBP-type PPIase family.</text>
</comment>
<dbReference type="PROSITE" id="PS51257">
    <property type="entry name" value="PROKAR_LIPOPROTEIN"/>
    <property type="match status" value="1"/>
</dbReference>
<dbReference type="PROSITE" id="PS50059">
    <property type="entry name" value="FKBP_PPIASE"/>
    <property type="match status" value="1"/>
</dbReference>
<dbReference type="GO" id="GO:0006457">
    <property type="term" value="P:protein folding"/>
    <property type="evidence" value="ECO:0007669"/>
    <property type="project" value="InterPro"/>
</dbReference>
<feature type="domain" description="PPIase FKBP-type" evidence="10">
    <location>
        <begin position="158"/>
        <end position="243"/>
    </location>
</feature>
<keyword evidence="12" id="KW-1185">Reference proteome</keyword>
<keyword evidence="5 6" id="KW-0413">Isomerase</keyword>
<dbReference type="AlphaFoldDB" id="A0A4R7K1I5"/>
<keyword evidence="4 6" id="KW-0697">Rotamase</keyword>
<gene>
    <name evidence="11" type="ORF">DES49_0408</name>
</gene>
<dbReference type="InterPro" id="IPR046357">
    <property type="entry name" value="PPIase_dom_sf"/>
</dbReference>